<evidence type="ECO:0000313" key="3">
    <source>
        <dbReference type="Proteomes" id="UP000005667"/>
    </source>
</evidence>
<dbReference type="Proteomes" id="UP000005667">
    <property type="component" value="Chromosome"/>
</dbReference>
<organism evidence="2 3">
    <name type="scientific">Azospirillum lipoferum (strain 4B)</name>
    <dbReference type="NCBI Taxonomy" id="862719"/>
    <lineage>
        <taxon>Bacteria</taxon>
        <taxon>Pseudomonadati</taxon>
        <taxon>Pseudomonadota</taxon>
        <taxon>Alphaproteobacteria</taxon>
        <taxon>Rhodospirillales</taxon>
        <taxon>Azospirillaceae</taxon>
        <taxon>Azospirillum</taxon>
    </lineage>
</organism>
<evidence type="ECO:0000313" key="2">
    <source>
        <dbReference type="EMBL" id="CBS86695.1"/>
    </source>
</evidence>
<dbReference type="InterPro" id="IPR002937">
    <property type="entry name" value="Amino_oxidase"/>
</dbReference>
<evidence type="ECO:0000259" key="1">
    <source>
        <dbReference type="Pfam" id="PF01593"/>
    </source>
</evidence>
<accession>G7Z510</accession>
<dbReference type="EC" id="1.14.99.-" evidence="2"/>
<dbReference type="EMBL" id="FQ311868">
    <property type="protein sequence ID" value="CBS86695.1"/>
    <property type="molecule type" value="Genomic_DNA"/>
</dbReference>
<dbReference type="KEGG" id="ali:AZOLI_1389"/>
<protein>
    <submittedName>
        <fullName evidence="2">Phytoene dehydrogenase</fullName>
        <ecNumber evidence="2">1.14.99.-</ecNumber>
    </submittedName>
</protein>
<proteinExistence type="predicted"/>
<dbReference type="InterPro" id="IPR036188">
    <property type="entry name" value="FAD/NAD-bd_sf"/>
</dbReference>
<dbReference type="GO" id="GO:0016491">
    <property type="term" value="F:oxidoreductase activity"/>
    <property type="evidence" value="ECO:0007669"/>
    <property type="project" value="UniProtKB-KW"/>
</dbReference>
<dbReference type="InterPro" id="IPR017830">
    <property type="entry name" value="SQase_HpnE"/>
</dbReference>
<dbReference type="NCBIfam" id="TIGR03467">
    <property type="entry name" value="HpnE"/>
    <property type="match status" value="1"/>
</dbReference>
<keyword evidence="3" id="KW-1185">Reference proteome</keyword>
<dbReference type="Gene3D" id="3.50.50.60">
    <property type="entry name" value="FAD/NAD(P)-binding domain"/>
    <property type="match status" value="2"/>
</dbReference>
<dbReference type="PANTHER" id="PTHR42923">
    <property type="entry name" value="PROTOPORPHYRINOGEN OXIDASE"/>
    <property type="match status" value="1"/>
</dbReference>
<sequence>MTAPQIVPQTVHVIGAGLAGLAAAVRLVEAGRRVAVYEQAPQAGGRCRSFHDATLGRSIDNGSHMVLSGNRDLLDYARRTGGADALEEVRPAAFPFLDLRTGAAWTLRPGGLWLFDPARRVPGSRPLDYLAALHCLTAGEDHSVADRLRPDGRLFEPLWRPLAVSALNGPVKRVSARLFGAVLRETLLRGEAACRPILTPRGLSAAFVDPALARLHAAGAAVHPGTRVDGLSFDGDRVTGFSAGGSAVTLGPADEVIVAAPAWAAERLVPGLTVPPPGAAIVNLHVRLDGPVRLPGGLPFLGLVGGTAEWLFARDDLLSVTVSDADTLAELPAETVAATLWAEIARHLGLDQRLGPPIRPYRVVKERRATPDQSPESVARRPGPQTRWRNLTLAGDWTETRLPATLEAAVRSGNRAAEAALANGNNPIRRSGLFPAFTSFRHGPIWSDGGAVLARPGPEGQSKKRG</sequence>
<dbReference type="PANTHER" id="PTHR42923:SF47">
    <property type="entry name" value="BLR3003 PROTEIN"/>
    <property type="match status" value="1"/>
</dbReference>
<dbReference type="STRING" id="862719.AZOLI_1389"/>
<dbReference type="SUPFAM" id="SSF51905">
    <property type="entry name" value="FAD/NAD(P)-binding domain"/>
    <property type="match status" value="1"/>
</dbReference>
<reference evidence="3" key="1">
    <citation type="journal article" date="2011" name="PLoS Genet.">
        <title>Azospirillum genomes reveal transition of bacteria from aquatic to terrestrial environments.</title>
        <authorList>
            <person name="Wisniewski-Dye F."/>
            <person name="Borziak K."/>
            <person name="Khalsa-Moyers G."/>
            <person name="Alexandre G."/>
            <person name="Sukharnikov L.O."/>
            <person name="Wuichet K."/>
            <person name="Hurst G.B."/>
            <person name="McDonald W.H."/>
            <person name="Robertson J.S."/>
            <person name="Barbe V."/>
            <person name="Calteau A."/>
            <person name="Rouy Z."/>
            <person name="Mangenot S."/>
            <person name="Prigent-Combaret C."/>
            <person name="Normand P."/>
            <person name="Boyer M."/>
            <person name="Siguier P."/>
            <person name="Dessaux Y."/>
            <person name="Elmerich C."/>
            <person name="Condemine G."/>
            <person name="Krishnen G."/>
            <person name="Kennedy I."/>
            <person name="Paterson A.H."/>
            <person name="Gonzalez V."/>
            <person name="Mavingui P."/>
            <person name="Zhulin I.B."/>
        </authorList>
    </citation>
    <scope>NUCLEOTIDE SEQUENCE [LARGE SCALE GENOMIC DNA]</scope>
    <source>
        <strain evidence="3">4B</strain>
    </source>
</reference>
<dbReference type="Pfam" id="PF01593">
    <property type="entry name" value="Amino_oxidase"/>
    <property type="match status" value="1"/>
</dbReference>
<dbReference type="RefSeq" id="WP_014247714.1">
    <property type="nucleotide sequence ID" value="NC_016622.1"/>
</dbReference>
<feature type="domain" description="Amine oxidase" evidence="1">
    <location>
        <begin position="18"/>
        <end position="420"/>
    </location>
</feature>
<dbReference type="PRINTS" id="PR00419">
    <property type="entry name" value="ADXRDTASE"/>
</dbReference>
<gene>
    <name evidence="2" type="ordered locus">AZOLI_1389</name>
</gene>
<keyword evidence="2" id="KW-0560">Oxidoreductase</keyword>
<dbReference type="AlphaFoldDB" id="G7Z510"/>
<dbReference type="HOGENOM" id="CLU_022687_2_1_5"/>
<dbReference type="InterPro" id="IPR050464">
    <property type="entry name" value="Zeta_carotene_desat/Oxidored"/>
</dbReference>
<name>G7Z510_AZOL4</name>
<dbReference type="OrthoDB" id="7849608at2"/>